<dbReference type="PANTHER" id="PTHR33392:SF6">
    <property type="entry name" value="POLYISOPRENYL-TEICHOIC ACID--PEPTIDOGLYCAN TEICHOIC ACID TRANSFERASE TAGU"/>
    <property type="match status" value="1"/>
</dbReference>
<dbReference type="AlphaFoldDB" id="A0A1G1W6S4"/>
<dbReference type="Proteomes" id="UP000177103">
    <property type="component" value="Unassembled WGS sequence"/>
</dbReference>
<dbReference type="PANTHER" id="PTHR33392">
    <property type="entry name" value="POLYISOPRENYL-TEICHOIC ACID--PEPTIDOGLYCAN TEICHOIC ACID TRANSFERASE TAGU"/>
    <property type="match status" value="1"/>
</dbReference>
<dbReference type="EMBL" id="MHCQ01000045">
    <property type="protein sequence ID" value="OGY23280.1"/>
    <property type="molecule type" value="Genomic_DNA"/>
</dbReference>
<proteinExistence type="predicted"/>
<dbReference type="InterPro" id="IPR050922">
    <property type="entry name" value="LytR/CpsA/Psr_CW_biosynth"/>
</dbReference>
<comment type="caution">
    <text evidence="2">The sequence shown here is derived from an EMBL/GenBank/DDBJ whole genome shotgun (WGS) entry which is preliminary data.</text>
</comment>
<dbReference type="Pfam" id="PF13399">
    <property type="entry name" value="LytR_C"/>
    <property type="match status" value="1"/>
</dbReference>
<evidence type="ECO:0000313" key="3">
    <source>
        <dbReference type="Proteomes" id="UP000177103"/>
    </source>
</evidence>
<evidence type="ECO:0000313" key="2">
    <source>
        <dbReference type="EMBL" id="OGY23280.1"/>
    </source>
</evidence>
<name>A0A1G1W6S4_9BACT</name>
<dbReference type="InterPro" id="IPR027381">
    <property type="entry name" value="LytR/CpsA/Psr_C"/>
</dbReference>
<evidence type="ECO:0000259" key="1">
    <source>
        <dbReference type="Pfam" id="PF13399"/>
    </source>
</evidence>
<protein>
    <recommendedName>
        <fullName evidence="1">LytR/CpsA/Psr regulator C-terminal domain-containing protein</fullName>
    </recommendedName>
</protein>
<sequence>MPAQRQKLKSLKYASSKIHLRRGVKFIVFLLVLTAGINFAIRFSQFRGFFQKTSDFKQTNFSFSKEIDYSYRVNFLILSDRDQRQEFGLLSYQEKEKDLDFFYINKKIYYNLPRVGWSNFGNLYEKEGLDGLAQGVEGSLALPLDGYLEVSEENFDLSESSLSKYVAQGGFIGGLSKIVDAKGIADHANSSLSWKELLSIYFKLAKVNNDNFSYNKLSDFTMDEIRDGTKYLSLDTKRLDNFIVENLSDPALTEEGASVEVQNGTNASGLATLASRFITNLGGRVVLAGNADEKIQETLIYKYSSKPKLISRLKGILPYKLEDKVGENAGSDFLIILGKDFSSSL</sequence>
<accession>A0A1G1W6S4</accession>
<gene>
    <name evidence="2" type="ORF">A2Y57_03665</name>
</gene>
<feature type="domain" description="LytR/CpsA/Psr regulator C-terminal" evidence="1">
    <location>
        <begin position="258"/>
        <end position="341"/>
    </location>
</feature>
<reference evidence="2 3" key="1">
    <citation type="journal article" date="2016" name="Nat. Commun.">
        <title>Thousands of microbial genomes shed light on interconnected biogeochemical processes in an aquifer system.</title>
        <authorList>
            <person name="Anantharaman K."/>
            <person name="Brown C.T."/>
            <person name="Hug L.A."/>
            <person name="Sharon I."/>
            <person name="Castelle C.J."/>
            <person name="Probst A.J."/>
            <person name="Thomas B.C."/>
            <person name="Singh A."/>
            <person name="Wilkins M.J."/>
            <person name="Karaoz U."/>
            <person name="Brodie E.L."/>
            <person name="Williams K.H."/>
            <person name="Hubbard S.S."/>
            <person name="Banfield J.F."/>
        </authorList>
    </citation>
    <scope>NUCLEOTIDE SEQUENCE [LARGE SCALE GENOMIC DNA]</scope>
</reference>
<organism evidence="2 3">
    <name type="scientific">Candidatus Woykebacteria bacterium RBG_13_40_7b</name>
    <dbReference type="NCBI Taxonomy" id="1802594"/>
    <lineage>
        <taxon>Bacteria</taxon>
        <taxon>Candidatus Woykeibacteriota</taxon>
    </lineage>
</organism>